<evidence type="ECO:0000256" key="1">
    <source>
        <dbReference type="ARBA" id="ARBA00022468"/>
    </source>
</evidence>
<feature type="compositionally biased region" description="Polar residues" evidence="2">
    <location>
        <begin position="717"/>
        <end position="729"/>
    </location>
</feature>
<dbReference type="InterPro" id="IPR035974">
    <property type="entry name" value="Rap/Ran-GAP_sf"/>
</dbReference>
<organism evidence="4 5">
    <name type="scientific">Thelephora terrestris</name>
    <dbReference type="NCBI Taxonomy" id="56493"/>
    <lineage>
        <taxon>Eukaryota</taxon>
        <taxon>Fungi</taxon>
        <taxon>Dikarya</taxon>
        <taxon>Basidiomycota</taxon>
        <taxon>Agaricomycotina</taxon>
        <taxon>Agaricomycetes</taxon>
        <taxon>Thelephorales</taxon>
        <taxon>Thelephoraceae</taxon>
        <taxon>Thelephora</taxon>
    </lineage>
</organism>
<evidence type="ECO:0000256" key="2">
    <source>
        <dbReference type="SAM" id="MobiDB-lite"/>
    </source>
</evidence>
<feature type="domain" description="Rap-GAP" evidence="3">
    <location>
        <begin position="1432"/>
        <end position="1649"/>
    </location>
</feature>
<evidence type="ECO:0000313" key="5">
    <source>
        <dbReference type="Proteomes" id="UP000736335"/>
    </source>
</evidence>
<dbReference type="InterPro" id="IPR018515">
    <property type="entry name" value="Tuberin-type_domain"/>
</dbReference>
<dbReference type="SUPFAM" id="SSF111347">
    <property type="entry name" value="Rap/Ran-GAP"/>
    <property type="match status" value="1"/>
</dbReference>
<dbReference type="Pfam" id="PF03542">
    <property type="entry name" value="Tuberin"/>
    <property type="match status" value="1"/>
</dbReference>
<feature type="region of interest" description="Disordered" evidence="2">
    <location>
        <begin position="1"/>
        <end position="32"/>
    </location>
</feature>
<feature type="compositionally biased region" description="Low complexity" evidence="2">
    <location>
        <begin position="260"/>
        <end position="271"/>
    </location>
</feature>
<feature type="region of interest" description="Disordered" evidence="2">
    <location>
        <begin position="758"/>
        <end position="796"/>
    </location>
</feature>
<dbReference type="FunFam" id="3.40.50.11210:FF:000007">
    <property type="entry name" value="Tuberous sclerosis 2"/>
    <property type="match status" value="1"/>
</dbReference>
<evidence type="ECO:0000259" key="3">
    <source>
        <dbReference type="PROSITE" id="PS50085"/>
    </source>
</evidence>
<dbReference type="PANTHER" id="PTHR10063:SF0">
    <property type="entry name" value="TUBERIN"/>
    <property type="match status" value="1"/>
</dbReference>
<accession>A0A9P6HDA8</accession>
<feature type="compositionally biased region" description="Basic and acidic residues" evidence="2">
    <location>
        <begin position="735"/>
        <end position="745"/>
    </location>
</feature>
<dbReference type="GO" id="GO:0051056">
    <property type="term" value="P:regulation of small GTPase mediated signal transduction"/>
    <property type="evidence" value="ECO:0007669"/>
    <property type="project" value="InterPro"/>
</dbReference>
<dbReference type="GO" id="GO:0033596">
    <property type="term" value="C:TSC1-TSC2 complex"/>
    <property type="evidence" value="ECO:0007669"/>
    <property type="project" value="TreeGrafter"/>
</dbReference>
<evidence type="ECO:0000313" key="4">
    <source>
        <dbReference type="EMBL" id="KAF9784712.1"/>
    </source>
</evidence>
<reference evidence="4" key="2">
    <citation type="submission" date="2020-11" db="EMBL/GenBank/DDBJ databases">
        <authorList>
            <consortium name="DOE Joint Genome Institute"/>
            <person name="Kuo A."/>
            <person name="Miyauchi S."/>
            <person name="Kiss E."/>
            <person name="Drula E."/>
            <person name="Kohler A."/>
            <person name="Sanchez-Garcia M."/>
            <person name="Andreopoulos B."/>
            <person name="Barry K.W."/>
            <person name="Bonito G."/>
            <person name="Buee M."/>
            <person name="Carver A."/>
            <person name="Chen C."/>
            <person name="Cichocki N."/>
            <person name="Clum A."/>
            <person name="Culley D."/>
            <person name="Crous P.W."/>
            <person name="Fauchery L."/>
            <person name="Girlanda M."/>
            <person name="Hayes R."/>
            <person name="Keri Z."/>
            <person name="Labutti K."/>
            <person name="Lipzen A."/>
            <person name="Lombard V."/>
            <person name="Magnuson J."/>
            <person name="Maillard F."/>
            <person name="Morin E."/>
            <person name="Murat C."/>
            <person name="Nolan M."/>
            <person name="Ohm R."/>
            <person name="Pangilinan J."/>
            <person name="Pereira M."/>
            <person name="Perotto S."/>
            <person name="Peter M."/>
            <person name="Riley R."/>
            <person name="Sitrit Y."/>
            <person name="Stielow B."/>
            <person name="Szollosi G."/>
            <person name="Zifcakova L."/>
            <person name="Stursova M."/>
            <person name="Spatafora J.W."/>
            <person name="Tedersoo L."/>
            <person name="Vaario L.-M."/>
            <person name="Yamada A."/>
            <person name="Yan M."/>
            <person name="Wang P."/>
            <person name="Xu J."/>
            <person name="Bruns T."/>
            <person name="Baldrian P."/>
            <person name="Vilgalys R."/>
            <person name="Henrissat B."/>
            <person name="Grigoriev I.V."/>
            <person name="Hibbett D."/>
            <person name="Nagy L.G."/>
            <person name="Martin F.M."/>
        </authorList>
    </citation>
    <scope>NUCLEOTIDE SEQUENCE</scope>
    <source>
        <strain evidence="4">UH-Tt-Lm1</strain>
    </source>
</reference>
<comment type="caution">
    <text evidence="4">The sequence shown here is derived from an EMBL/GenBank/DDBJ whole genome shotgun (WGS) entry which is preliminary data.</text>
</comment>
<reference evidence="4" key="1">
    <citation type="journal article" date="2020" name="Nat. Commun.">
        <title>Large-scale genome sequencing of mycorrhizal fungi provides insights into the early evolution of symbiotic traits.</title>
        <authorList>
            <person name="Miyauchi S."/>
            <person name="Kiss E."/>
            <person name="Kuo A."/>
            <person name="Drula E."/>
            <person name="Kohler A."/>
            <person name="Sanchez-Garcia M."/>
            <person name="Morin E."/>
            <person name="Andreopoulos B."/>
            <person name="Barry K.W."/>
            <person name="Bonito G."/>
            <person name="Buee M."/>
            <person name="Carver A."/>
            <person name="Chen C."/>
            <person name="Cichocki N."/>
            <person name="Clum A."/>
            <person name="Culley D."/>
            <person name="Crous P.W."/>
            <person name="Fauchery L."/>
            <person name="Girlanda M."/>
            <person name="Hayes R.D."/>
            <person name="Keri Z."/>
            <person name="LaButti K."/>
            <person name="Lipzen A."/>
            <person name="Lombard V."/>
            <person name="Magnuson J."/>
            <person name="Maillard F."/>
            <person name="Murat C."/>
            <person name="Nolan M."/>
            <person name="Ohm R.A."/>
            <person name="Pangilinan J."/>
            <person name="Pereira M.F."/>
            <person name="Perotto S."/>
            <person name="Peter M."/>
            <person name="Pfister S."/>
            <person name="Riley R."/>
            <person name="Sitrit Y."/>
            <person name="Stielow J.B."/>
            <person name="Szollosi G."/>
            <person name="Zifcakova L."/>
            <person name="Stursova M."/>
            <person name="Spatafora J.W."/>
            <person name="Tedersoo L."/>
            <person name="Vaario L.M."/>
            <person name="Yamada A."/>
            <person name="Yan M."/>
            <person name="Wang P."/>
            <person name="Xu J."/>
            <person name="Bruns T."/>
            <person name="Baldrian P."/>
            <person name="Vilgalys R."/>
            <person name="Dunand C."/>
            <person name="Henrissat B."/>
            <person name="Grigoriev I.V."/>
            <person name="Hibbett D."/>
            <person name="Nagy L.G."/>
            <person name="Martin F.M."/>
        </authorList>
    </citation>
    <scope>NUCLEOTIDE SEQUENCE</scope>
    <source>
        <strain evidence="4">UH-Tt-Lm1</strain>
    </source>
</reference>
<sequence>MTDDLEHRPRPRANTTSFSAFGWRKPPPPQPSVHAATYQKSTSVQTLIEDLTPPAVPSLTFARSLAVLLQTTSPCPSLPTLMPILGTLCTEHSPSSLQAAGYDILAAYCGNPETTLNSSSDVLACFELFNIPWTVDLWEPRFKAFANFSNAISYKDIFISDICTTILGWIKSAFDPMLTPSSLPLSETLERQRGLKEYFSFLFGILASPEFLDGAHEEEVVQILSVLGVSVRTAILSPREAPPFLPPDAGSSRAHRRNQSSTSAPGTSSSPIRHPADIAVEAYAEFLTIHHKKLSHVHLSSIMPILLRSLAFHASPLPRLSVHNITDKLSEIERKIWGLIDSMFSGPHAGSCTLILHRSLSPDTENSRDPLPCVQLSFGAHRVLRSLLRRSLLARLARAYISKANSQTYTHTGAAGSVDLPEDFISLAWPKEDASMWEFSRVSPLYCKSLGDWMVWQPENRSLDPALSPEIILSEAAGLLIDVLYALDDRAEEEDDFDEEEVVAVSKALHRLVQYIRIYRTTEGAPHILSRSAHLDARPTMLQIISFILSRDISSPVNWFMPSVLLSIADHLSDEDSSGAVAAITRRHGFSPTSPEWMETWDDVLKNPNVFSGARPLTWAAILEAIETVHSIVKDVPPYRKPWVELVFSFWSTKAHSELGHGAEVLWLILGEEISLRRIESQGEITTDPVMDEILAFLSEMAVHDKTHLGAEPRSPSIDNTTPASSAVPSANIRPDARMTRRSGEHTLPSVMSILTTFTTGNSSRSQSQNRRAGEEDASEPPKGSETFPMRPSSDTMTKSVGATLAFILAFSQLAFSPHPVKGPDFDLSIRIFRVLLQIAHSSTCSRARLMSLRFLMRLRADRDHKVYFAASGYDPDGHILAMARISNRAKPEEESVDPPSGERKERGHSAEQHPQRPRGRALVVARDHSLSKHNRSTSRATESIILQPLWQVPDVLPIRIPFSDTPTKGISSYAQSPSEEGGLLPVSEYLNIIINLLSAERDWEVLSFVLCHIPAQLGNKHLFCGPKCRALINQLLKTLCAGISTGELGAKIDLWPDGLRPRDAYGLAYHSLSVLISYKRCFDGQSLHHLVEVFLDGLSGSPSAIKCCLHALSLSAFELKPSMTRYLSRILEKLSQIMSNPTMSVHIIDFLSIVGSIQSLHVNFREQEYKMVFGVALQYLQQHNRQDSTNQIPWALSQHVRIMSYYIIYVWFLSLRLSDRPGHIPFICRQLLLANEGRTSVDQSTEVCFDWLARYSYASADPRPTNSILDEIITNPPAAVETATSEKTWIVGNSVVTIRTLSRLGWLEVVSRRASGLTKFLCRAENVPIVGPGDLNPDMLSVPASFMMERPWSLGGPVPEEQLTLESDEASTSPPDPITGYVWSGTAPSQRRKDVAIDPSYFPLQLSSFPDKDSPHFGTLVTDSPKIKSFTRTLDRMPVIDTHKVGIMYVAPGQTTEEEILQNTYGSPAYTRFLEGIGRLINLRGQKDVYAGGLDPDEDGEYAYAWWDDNSQVLYHTATLMPTDPQDKYSNNKKRHIGNDLVRIVWNDSGLPYRFDTLATQFQFVNVVIEPHSMGTIAAFSDNVHENEYFKVTVQRAPGMPEFSPVGEFKLISAQELPLLVRQLGLLSDWFAFVFQTTERDTQRVEVITNWRSRLDTIQRFKAGVGFAQPHRAAVAGNSILEQQPVRDFSSAY</sequence>
<gene>
    <name evidence="4" type="ORF">BJ322DRAFT_864253</name>
</gene>
<feature type="compositionally biased region" description="Basic and acidic residues" evidence="2">
    <location>
        <begin position="901"/>
        <end position="915"/>
    </location>
</feature>
<keyword evidence="1" id="KW-0343">GTPase activation</keyword>
<protein>
    <recommendedName>
        <fullName evidence="3">Rap-GAP domain-containing protein</fullName>
    </recommendedName>
</protein>
<dbReference type="GO" id="GO:0005634">
    <property type="term" value="C:nucleus"/>
    <property type="evidence" value="ECO:0007669"/>
    <property type="project" value="InterPro"/>
</dbReference>
<dbReference type="SUPFAM" id="SSF48371">
    <property type="entry name" value="ARM repeat"/>
    <property type="match status" value="1"/>
</dbReference>
<feature type="compositionally biased region" description="Low complexity" evidence="2">
    <location>
        <begin position="762"/>
        <end position="771"/>
    </location>
</feature>
<feature type="region of interest" description="Disordered" evidence="2">
    <location>
        <begin position="242"/>
        <end position="273"/>
    </location>
</feature>
<dbReference type="GO" id="GO:0032007">
    <property type="term" value="P:negative regulation of TOR signaling"/>
    <property type="evidence" value="ECO:0007669"/>
    <property type="project" value="TreeGrafter"/>
</dbReference>
<dbReference type="PROSITE" id="PS50085">
    <property type="entry name" value="RAPGAP"/>
    <property type="match status" value="1"/>
</dbReference>
<dbReference type="EMBL" id="WIUZ02000008">
    <property type="protein sequence ID" value="KAF9784712.1"/>
    <property type="molecule type" value="Genomic_DNA"/>
</dbReference>
<dbReference type="PANTHER" id="PTHR10063">
    <property type="entry name" value="TUBERIN"/>
    <property type="match status" value="1"/>
</dbReference>
<dbReference type="Gene3D" id="3.40.50.11210">
    <property type="entry name" value="Rap/Ran-GAP"/>
    <property type="match status" value="1"/>
</dbReference>
<dbReference type="OrthoDB" id="19311at2759"/>
<feature type="region of interest" description="Disordered" evidence="2">
    <location>
        <begin position="709"/>
        <end position="746"/>
    </location>
</feature>
<dbReference type="InterPro" id="IPR000331">
    <property type="entry name" value="Rap/Ran_GAP_dom"/>
</dbReference>
<dbReference type="Proteomes" id="UP000736335">
    <property type="component" value="Unassembled WGS sequence"/>
</dbReference>
<dbReference type="InterPro" id="IPR016024">
    <property type="entry name" value="ARM-type_fold"/>
</dbReference>
<dbReference type="GO" id="GO:0005096">
    <property type="term" value="F:GTPase activator activity"/>
    <property type="evidence" value="ECO:0007669"/>
    <property type="project" value="UniProtKB-KW"/>
</dbReference>
<dbReference type="Pfam" id="PF02145">
    <property type="entry name" value="Rap_GAP"/>
    <property type="match status" value="1"/>
</dbReference>
<name>A0A9P6HDA8_9AGAM</name>
<feature type="region of interest" description="Disordered" evidence="2">
    <location>
        <begin position="1365"/>
        <end position="1386"/>
    </location>
</feature>
<keyword evidence="5" id="KW-1185">Reference proteome</keyword>
<proteinExistence type="predicted"/>
<dbReference type="InterPro" id="IPR027107">
    <property type="entry name" value="Tuberin/Ral-act_asu"/>
</dbReference>
<feature type="region of interest" description="Disordered" evidence="2">
    <location>
        <begin position="887"/>
        <end position="922"/>
    </location>
</feature>